<feature type="region of interest" description="Disordered" evidence="1">
    <location>
        <begin position="26"/>
        <end position="54"/>
    </location>
</feature>
<name>A0ABD0MGI6_CIRMR</name>
<protein>
    <submittedName>
        <fullName evidence="2">Uncharacterized protein</fullName>
    </submittedName>
</protein>
<proteinExistence type="predicted"/>
<sequence length="54" mass="5678">MAAERTYRPWTGAMGRTCQAATSCGEYPTITSPLGEPPKPPRWTPIEGGEGGGV</sequence>
<evidence type="ECO:0000313" key="2">
    <source>
        <dbReference type="EMBL" id="KAL0149162.1"/>
    </source>
</evidence>
<evidence type="ECO:0000313" key="3">
    <source>
        <dbReference type="Proteomes" id="UP001529510"/>
    </source>
</evidence>
<feature type="non-terminal residue" evidence="2">
    <location>
        <position position="54"/>
    </location>
</feature>
<keyword evidence="3" id="KW-1185">Reference proteome</keyword>
<organism evidence="2 3">
    <name type="scientific">Cirrhinus mrigala</name>
    <name type="common">Mrigala</name>
    <dbReference type="NCBI Taxonomy" id="683832"/>
    <lineage>
        <taxon>Eukaryota</taxon>
        <taxon>Metazoa</taxon>
        <taxon>Chordata</taxon>
        <taxon>Craniata</taxon>
        <taxon>Vertebrata</taxon>
        <taxon>Euteleostomi</taxon>
        <taxon>Actinopterygii</taxon>
        <taxon>Neopterygii</taxon>
        <taxon>Teleostei</taxon>
        <taxon>Ostariophysi</taxon>
        <taxon>Cypriniformes</taxon>
        <taxon>Cyprinidae</taxon>
        <taxon>Labeoninae</taxon>
        <taxon>Labeonini</taxon>
        <taxon>Cirrhinus</taxon>
    </lineage>
</organism>
<dbReference type="Proteomes" id="UP001529510">
    <property type="component" value="Unassembled WGS sequence"/>
</dbReference>
<comment type="caution">
    <text evidence="2">The sequence shown here is derived from an EMBL/GenBank/DDBJ whole genome shotgun (WGS) entry which is preliminary data.</text>
</comment>
<evidence type="ECO:0000256" key="1">
    <source>
        <dbReference type="SAM" id="MobiDB-lite"/>
    </source>
</evidence>
<accession>A0ABD0MGI6</accession>
<dbReference type="EMBL" id="JAMKFB020000531">
    <property type="protein sequence ID" value="KAL0149162.1"/>
    <property type="molecule type" value="Genomic_DNA"/>
</dbReference>
<dbReference type="AlphaFoldDB" id="A0ABD0MGI6"/>
<reference evidence="2 3" key="1">
    <citation type="submission" date="2024-05" db="EMBL/GenBank/DDBJ databases">
        <title>Genome sequencing and assembly of Indian major carp, Cirrhinus mrigala (Hamilton, 1822).</title>
        <authorList>
            <person name="Mohindra V."/>
            <person name="Chowdhury L.M."/>
            <person name="Lal K."/>
            <person name="Jena J.K."/>
        </authorList>
    </citation>
    <scope>NUCLEOTIDE SEQUENCE [LARGE SCALE GENOMIC DNA]</scope>
    <source>
        <strain evidence="2">CM1030</strain>
        <tissue evidence="2">Blood</tissue>
    </source>
</reference>
<gene>
    <name evidence="2" type="ORF">M9458_055594</name>
</gene>